<dbReference type="Proteomes" id="UP000198995">
    <property type="component" value="Unassembled WGS sequence"/>
</dbReference>
<dbReference type="InterPro" id="IPR020593">
    <property type="entry name" value="G-glutamylP_reductase_CS"/>
</dbReference>
<dbReference type="GO" id="GO:0005737">
    <property type="term" value="C:cytoplasm"/>
    <property type="evidence" value="ECO:0007669"/>
    <property type="project" value="UniProtKB-SubCell"/>
</dbReference>
<evidence type="ECO:0000256" key="1">
    <source>
        <dbReference type="ARBA" id="ARBA00004985"/>
    </source>
</evidence>
<proteinExistence type="inferred from homology"/>
<keyword evidence="10" id="KW-1185">Reference proteome</keyword>
<dbReference type="PANTHER" id="PTHR11063">
    <property type="entry name" value="GLUTAMATE SEMIALDEHYDE DEHYDROGENASE"/>
    <property type="match status" value="1"/>
</dbReference>
<dbReference type="GO" id="GO:0050661">
    <property type="term" value="F:NADP binding"/>
    <property type="evidence" value="ECO:0007669"/>
    <property type="project" value="InterPro"/>
</dbReference>
<dbReference type="EMBL" id="FNAF01000001">
    <property type="protein sequence ID" value="SDD03682.1"/>
    <property type="molecule type" value="Genomic_DNA"/>
</dbReference>
<dbReference type="HAMAP" id="MF_00412">
    <property type="entry name" value="ProA"/>
    <property type="match status" value="1"/>
</dbReference>
<evidence type="ECO:0000256" key="4">
    <source>
        <dbReference type="ARBA" id="ARBA00022857"/>
    </source>
</evidence>
<accession>A0A1G6RGC1</accession>
<evidence type="ECO:0000256" key="3">
    <source>
        <dbReference type="ARBA" id="ARBA00022650"/>
    </source>
</evidence>
<comment type="subcellular location">
    <subcellularLocation>
        <location evidence="7">Cytoplasm</location>
    </subcellularLocation>
</comment>
<dbReference type="Gene3D" id="3.40.309.10">
    <property type="entry name" value="Aldehyde Dehydrogenase, Chain A, domain 2"/>
    <property type="match status" value="1"/>
</dbReference>
<name>A0A1G6RGC1_PEPNI</name>
<evidence type="ECO:0000313" key="10">
    <source>
        <dbReference type="Proteomes" id="UP000198995"/>
    </source>
</evidence>
<keyword evidence="3 7" id="KW-0641">Proline biosynthesis</keyword>
<dbReference type="UniPathway" id="UPA00098">
    <property type="reaction ID" value="UER00360"/>
</dbReference>
<keyword evidence="4 7" id="KW-0521">NADP</keyword>
<comment type="similarity">
    <text evidence="7">Belongs to the gamma-glutamyl phosphate reductase family.</text>
</comment>
<evidence type="ECO:0000256" key="2">
    <source>
        <dbReference type="ARBA" id="ARBA00022605"/>
    </source>
</evidence>
<comment type="function">
    <text evidence="7">Catalyzes the NADPH-dependent reduction of L-glutamate 5-phosphate into L-glutamate 5-semialdehyde and phosphate. The product spontaneously undergoes cyclization to form 1-pyrroline-5-carboxylate.</text>
</comment>
<dbReference type="InterPro" id="IPR012134">
    <property type="entry name" value="Glu-5-SA_DH"/>
</dbReference>
<dbReference type="GO" id="GO:0055129">
    <property type="term" value="P:L-proline biosynthetic process"/>
    <property type="evidence" value="ECO:0007669"/>
    <property type="project" value="UniProtKB-UniRule"/>
</dbReference>
<dbReference type="EC" id="1.2.1.41" evidence="7"/>
<dbReference type="NCBIfam" id="TIGR00407">
    <property type="entry name" value="proA"/>
    <property type="match status" value="1"/>
</dbReference>
<comment type="pathway">
    <text evidence="1 7">Amino-acid biosynthesis; L-proline biosynthesis; L-glutamate 5-semialdehyde from L-glutamate: step 2/2.</text>
</comment>
<dbReference type="PIRSF" id="PIRSF000151">
    <property type="entry name" value="GPR"/>
    <property type="match status" value="1"/>
</dbReference>
<dbReference type="InterPro" id="IPR016162">
    <property type="entry name" value="Ald_DH_N"/>
</dbReference>
<dbReference type="AlphaFoldDB" id="A0A1G6RGC1"/>
<evidence type="ECO:0000256" key="7">
    <source>
        <dbReference type="HAMAP-Rule" id="MF_00412"/>
    </source>
</evidence>
<dbReference type="RefSeq" id="WP_091790724.1">
    <property type="nucleotide sequence ID" value="NZ_FNAF01000001.1"/>
</dbReference>
<evidence type="ECO:0000256" key="6">
    <source>
        <dbReference type="ARBA" id="ARBA00049024"/>
    </source>
</evidence>
<reference evidence="9 10" key="1">
    <citation type="submission" date="2016-10" db="EMBL/GenBank/DDBJ databases">
        <authorList>
            <person name="de Groot N.N."/>
        </authorList>
    </citation>
    <scope>NUCLEOTIDE SEQUENCE [LARGE SCALE GENOMIC DNA]</scope>
    <source>
        <strain evidence="9 10">DSM 20475</strain>
    </source>
</reference>
<comment type="catalytic activity">
    <reaction evidence="6 7">
        <text>L-glutamate 5-semialdehyde + phosphate + NADP(+) = L-glutamyl 5-phosphate + NADPH + H(+)</text>
        <dbReference type="Rhea" id="RHEA:19541"/>
        <dbReference type="ChEBI" id="CHEBI:15378"/>
        <dbReference type="ChEBI" id="CHEBI:43474"/>
        <dbReference type="ChEBI" id="CHEBI:57783"/>
        <dbReference type="ChEBI" id="CHEBI:58066"/>
        <dbReference type="ChEBI" id="CHEBI:58274"/>
        <dbReference type="ChEBI" id="CHEBI:58349"/>
        <dbReference type="EC" id="1.2.1.41"/>
    </reaction>
</comment>
<dbReference type="InterPro" id="IPR000965">
    <property type="entry name" value="GPR_dom"/>
</dbReference>
<dbReference type="InterPro" id="IPR016163">
    <property type="entry name" value="Ald_DH_C"/>
</dbReference>
<dbReference type="PANTHER" id="PTHR11063:SF8">
    <property type="entry name" value="DELTA-1-PYRROLINE-5-CARBOXYLATE SYNTHASE"/>
    <property type="match status" value="1"/>
</dbReference>
<dbReference type="SUPFAM" id="SSF53720">
    <property type="entry name" value="ALDH-like"/>
    <property type="match status" value="1"/>
</dbReference>
<protein>
    <recommendedName>
        <fullName evidence="7">Gamma-glutamyl phosphate reductase</fullName>
        <shortName evidence="7">GPR</shortName>
        <ecNumber evidence="7">1.2.1.41</ecNumber>
    </recommendedName>
    <alternativeName>
        <fullName evidence="7">Glutamate-5-semialdehyde dehydrogenase</fullName>
    </alternativeName>
    <alternativeName>
        <fullName evidence="7">Glutamyl-gamma-semialdehyde dehydrogenase</fullName>
        <shortName evidence="7">GSA dehydrogenase</shortName>
    </alternativeName>
</protein>
<sequence>MALEQMARNAKAASKVLALSDHVMKNNALKEMAEALLLEKAYLQNENNKDMQAAKEAHMSKALIDRLLLTDQRIEDMANGLKALCDMPDPIGRVDESWRTENGLEISRRSVPLGVILMIYEARPNVTADAAGLCLKSGNAVILRGSRSALHSNIAIVSVLKRALAETGIPTDAIQFVEDTDHEVVGELLRMNEWIDLAIPRGGSGLIQSVVRQASIPVIETGVGNCHLYIDASADLSKGQAILLNGKVQRPGVCNALETLLVHADIADQFLPQALETLKAAGVEIRGCSRTMAYGKDIIAASEEDYATEFHDLILAVKIVDSFADAVSHINRYSSGHSDVIVTDSYSRAQAFLNEIDAACVYVNASSRFSDGSEFGFGAEIGISTQKMHARGPMGIAALTSYKYTICGEGQIRE</sequence>
<dbReference type="GO" id="GO:0004350">
    <property type="term" value="F:glutamate-5-semialdehyde dehydrogenase activity"/>
    <property type="evidence" value="ECO:0007669"/>
    <property type="project" value="UniProtKB-UniRule"/>
</dbReference>
<evidence type="ECO:0000313" key="9">
    <source>
        <dbReference type="EMBL" id="SDD03682.1"/>
    </source>
</evidence>
<dbReference type="OrthoDB" id="9809970at2"/>
<dbReference type="PROSITE" id="PS01223">
    <property type="entry name" value="PROA"/>
    <property type="match status" value="1"/>
</dbReference>
<dbReference type="InterPro" id="IPR016161">
    <property type="entry name" value="Ald_DH/histidinol_DH"/>
</dbReference>
<dbReference type="FunFam" id="3.40.309.10:FF:000006">
    <property type="entry name" value="Gamma-glutamyl phosphate reductase"/>
    <property type="match status" value="1"/>
</dbReference>
<keyword evidence="2 7" id="KW-0028">Amino-acid biosynthesis</keyword>
<keyword evidence="7" id="KW-0963">Cytoplasm</keyword>
<gene>
    <name evidence="7" type="primary">proA</name>
    <name evidence="9" type="ORF">SAMN04489866_10120</name>
</gene>
<keyword evidence="5 7" id="KW-0560">Oxidoreductase</keyword>
<evidence type="ECO:0000256" key="5">
    <source>
        <dbReference type="ARBA" id="ARBA00023002"/>
    </source>
</evidence>
<dbReference type="Gene3D" id="3.40.605.10">
    <property type="entry name" value="Aldehyde Dehydrogenase, Chain A, domain 1"/>
    <property type="match status" value="1"/>
</dbReference>
<dbReference type="STRING" id="2741.SAMN04489866_10120"/>
<dbReference type="InterPro" id="IPR015590">
    <property type="entry name" value="Aldehyde_DH_dom"/>
</dbReference>
<dbReference type="Pfam" id="PF00171">
    <property type="entry name" value="Aldedh"/>
    <property type="match status" value="2"/>
</dbReference>
<dbReference type="CDD" id="cd07079">
    <property type="entry name" value="ALDH_F18-19_ProA-GPR"/>
    <property type="match status" value="1"/>
</dbReference>
<organism evidence="9 10">
    <name type="scientific">Peptococcus niger</name>
    <dbReference type="NCBI Taxonomy" id="2741"/>
    <lineage>
        <taxon>Bacteria</taxon>
        <taxon>Bacillati</taxon>
        <taxon>Bacillota</taxon>
        <taxon>Clostridia</taxon>
        <taxon>Eubacteriales</taxon>
        <taxon>Peptococcaceae</taxon>
        <taxon>Peptococcus</taxon>
    </lineage>
</organism>
<dbReference type="NCBIfam" id="NF001221">
    <property type="entry name" value="PRK00197.1"/>
    <property type="match status" value="1"/>
</dbReference>
<evidence type="ECO:0000259" key="8">
    <source>
        <dbReference type="Pfam" id="PF00171"/>
    </source>
</evidence>
<feature type="domain" description="Aldehyde dehydrogenase" evidence="8">
    <location>
        <begin position="8"/>
        <end position="281"/>
    </location>
</feature>
<feature type="domain" description="Aldehyde dehydrogenase" evidence="8">
    <location>
        <begin position="314"/>
        <end position="376"/>
    </location>
</feature>